<dbReference type="AlphaFoldDB" id="A0A2N7TX41"/>
<accession>A0A2N7TX41</accession>
<name>A0A2N7TX41_9GAMM</name>
<dbReference type="Pfam" id="PF13607">
    <property type="entry name" value="Succ_CoA_lig"/>
    <property type="match status" value="1"/>
</dbReference>
<dbReference type="PANTHER" id="PTHR42793:SF4">
    <property type="entry name" value="BLL6376 PROTEIN"/>
    <property type="match status" value="1"/>
</dbReference>
<evidence type="ECO:0000313" key="5">
    <source>
        <dbReference type="Proteomes" id="UP000235803"/>
    </source>
</evidence>
<comment type="caution">
    <text evidence="4">The sequence shown here is derived from an EMBL/GenBank/DDBJ whole genome shotgun (WGS) entry which is preliminary data.</text>
</comment>
<dbReference type="Gene3D" id="3.30.470.20">
    <property type="entry name" value="ATP-grasp fold, B domain"/>
    <property type="match status" value="1"/>
</dbReference>
<evidence type="ECO:0000256" key="1">
    <source>
        <dbReference type="ARBA" id="ARBA00060888"/>
    </source>
</evidence>
<dbReference type="InterPro" id="IPR003781">
    <property type="entry name" value="CoA-bd"/>
</dbReference>
<dbReference type="PROSITE" id="PS50975">
    <property type="entry name" value="ATP_GRASP"/>
    <property type="match status" value="1"/>
</dbReference>
<dbReference type="Gene3D" id="3.40.50.261">
    <property type="entry name" value="Succinyl-CoA synthetase domains"/>
    <property type="match status" value="2"/>
</dbReference>
<reference evidence="4 5" key="1">
    <citation type="submission" date="2018-01" db="EMBL/GenBank/DDBJ databases">
        <title>Halomonas endophytica sp. nov., isolated from storage liquid in the stems of Populus euphratica.</title>
        <authorList>
            <person name="Chen C."/>
        </authorList>
    </citation>
    <scope>NUCLEOTIDE SEQUENCE [LARGE SCALE GENOMIC DNA]</scope>
    <source>
        <strain evidence="4 5">MC28</strain>
    </source>
</reference>
<dbReference type="InterPro" id="IPR032875">
    <property type="entry name" value="Succ_CoA_lig_flav_dom"/>
</dbReference>
<dbReference type="Pfam" id="PF19045">
    <property type="entry name" value="Ligase_CoA_2"/>
    <property type="match status" value="1"/>
</dbReference>
<keyword evidence="2" id="KW-0067">ATP-binding</keyword>
<dbReference type="SUPFAM" id="SSF52210">
    <property type="entry name" value="Succinyl-CoA synthetase domains"/>
    <property type="match status" value="2"/>
</dbReference>
<dbReference type="EMBL" id="PNRF01000042">
    <property type="protein sequence ID" value="PMR72757.1"/>
    <property type="molecule type" value="Genomic_DNA"/>
</dbReference>
<dbReference type="FunFam" id="3.30.1490.20:FF:000020">
    <property type="entry name" value="Protein lysine acetyltransferase"/>
    <property type="match status" value="1"/>
</dbReference>
<dbReference type="InterPro" id="IPR043938">
    <property type="entry name" value="Ligase_CoA_dom"/>
</dbReference>
<evidence type="ECO:0000313" key="4">
    <source>
        <dbReference type="EMBL" id="PMR72757.1"/>
    </source>
</evidence>
<dbReference type="Gene3D" id="3.30.1490.20">
    <property type="entry name" value="ATP-grasp fold, A domain"/>
    <property type="match status" value="1"/>
</dbReference>
<evidence type="ECO:0000256" key="2">
    <source>
        <dbReference type="PROSITE-ProRule" id="PRU00409"/>
    </source>
</evidence>
<protein>
    <submittedName>
        <fullName evidence="4">CoA-binding protein</fullName>
    </submittedName>
</protein>
<sequence>MRGRSSRRTCRLSGGTNVRKLEALLNPRSIAIVGASKNFAKLNGRPLKFLLDKGYKGAIYPINPAYDHIGELPCYPDVASLPEAPDLAVIAVPAKMVPDSLRDLGEKGAPAAVVFSSGFSEVGPAGAELEEDVRQIVRRYGMALCGPNGLGLINAFEHVMATFSQFANGETSAGPVGFVTQSGAFGTAIAALARERHLGLGYFVNTGNEVGSGFAEIMTDVLADPRIRVGAGYVEGLKDGKAFAELAEHAMGLDKPLVVTKVGKTQAGARAAASHTGSLAGEDAVFDGVCSQFGVIRAADEEHMLDVLDVLSLGVRPDGPRVGLITQSGGAGVLMADKAEELGLEVAPLGKQTTARLKEIVPAFGAVANPVDITAQFIAEPEIFRDSIKTVLGDPNVDVGVVWFQLMHEFVDTLVEVFKDIRQGIDKPLLVCWVAGPKDGIDAVRDLGFSVFRSAGAALTAAAELVRYAERRRNWLGECDVADEPVGERLSFSVSGVVPSLEACEFLRRSGVPMVETQFCASERAAVEAAHRIGYPVVMKVESADVTHKTDVGGIRLGLGDEAAVREAYERIMSDVSRSCPGADLRGVLVQAMDRSEAVEMVIGLQQDAIFGPVVMVGMGGVALEVARDVTFRRAPVSEAEAMRMIDGLRGAPLLGPVRGRPAIDKQALAAMVAAVSRVGIANAGNVAELDINPVRATPDGALAVDWLLVTAAPNNASEHVF</sequence>
<dbReference type="GO" id="GO:0043758">
    <property type="term" value="F:acetate-CoA ligase (ADP-forming) activity"/>
    <property type="evidence" value="ECO:0007669"/>
    <property type="project" value="InterPro"/>
</dbReference>
<dbReference type="InterPro" id="IPR011761">
    <property type="entry name" value="ATP-grasp"/>
</dbReference>
<proteinExistence type="inferred from homology"/>
<dbReference type="Gene3D" id="3.40.50.720">
    <property type="entry name" value="NAD(P)-binding Rossmann-like Domain"/>
    <property type="match status" value="1"/>
</dbReference>
<dbReference type="InterPro" id="IPR013815">
    <property type="entry name" value="ATP_grasp_subdomain_1"/>
</dbReference>
<dbReference type="GO" id="GO:0005524">
    <property type="term" value="F:ATP binding"/>
    <property type="evidence" value="ECO:0007669"/>
    <property type="project" value="UniProtKB-UniRule"/>
</dbReference>
<keyword evidence="5" id="KW-1185">Reference proteome</keyword>
<dbReference type="SUPFAM" id="SSF56059">
    <property type="entry name" value="Glutathione synthetase ATP-binding domain-like"/>
    <property type="match status" value="1"/>
</dbReference>
<dbReference type="SMART" id="SM00881">
    <property type="entry name" value="CoA_binding"/>
    <property type="match status" value="1"/>
</dbReference>
<keyword evidence="2" id="KW-0547">Nucleotide-binding</keyword>
<dbReference type="Pfam" id="PF13380">
    <property type="entry name" value="CoA_binding_2"/>
    <property type="match status" value="1"/>
</dbReference>
<dbReference type="GO" id="GO:0046872">
    <property type="term" value="F:metal ion binding"/>
    <property type="evidence" value="ECO:0007669"/>
    <property type="project" value="InterPro"/>
</dbReference>
<comment type="similarity">
    <text evidence="1">In the N-terminal section; belongs to the acetate CoA ligase alpha subunit family.</text>
</comment>
<evidence type="ECO:0000259" key="3">
    <source>
        <dbReference type="PROSITE" id="PS50975"/>
    </source>
</evidence>
<dbReference type="Proteomes" id="UP000235803">
    <property type="component" value="Unassembled WGS sequence"/>
</dbReference>
<dbReference type="OrthoDB" id="9807426at2"/>
<feature type="domain" description="ATP-grasp" evidence="3">
    <location>
        <begin position="504"/>
        <end position="540"/>
    </location>
</feature>
<dbReference type="InterPro" id="IPR016102">
    <property type="entry name" value="Succinyl-CoA_synth-like"/>
</dbReference>
<dbReference type="InterPro" id="IPR036291">
    <property type="entry name" value="NAD(P)-bd_dom_sf"/>
</dbReference>
<dbReference type="Pfam" id="PF13549">
    <property type="entry name" value="ATP-grasp_5"/>
    <property type="match status" value="1"/>
</dbReference>
<organism evidence="4 5">
    <name type="scientific">Billgrantia endophytica</name>
    <dbReference type="NCBI Taxonomy" id="2033802"/>
    <lineage>
        <taxon>Bacteria</taxon>
        <taxon>Pseudomonadati</taxon>
        <taxon>Pseudomonadota</taxon>
        <taxon>Gammaproteobacteria</taxon>
        <taxon>Oceanospirillales</taxon>
        <taxon>Halomonadaceae</taxon>
        <taxon>Billgrantia</taxon>
    </lineage>
</organism>
<gene>
    <name evidence="4" type="ORF">C1H69_20135</name>
</gene>
<dbReference type="SUPFAM" id="SSF51735">
    <property type="entry name" value="NAD(P)-binding Rossmann-fold domains"/>
    <property type="match status" value="1"/>
</dbReference>
<dbReference type="PANTHER" id="PTHR42793">
    <property type="entry name" value="COA BINDING DOMAIN CONTAINING PROTEIN"/>
    <property type="match status" value="1"/>
</dbReference>